<evidence type="ECO:0000256" key="1">
    <source>
        <dbReference type="SAM" id="SignalP"/>
    </source>
</evidence>
<reference evidence="2" key="1">
    <citation type="submission" date="2018-01" db="EMBL/GenBank/DDBJ databases">
        <title>An insight into the sialome of Amazonian anophelines.</title>
        <authorList>
            <person name="Ribeiro J.M."/>
            <person name="Scarpassa V."/>
            <person name="Calvo E."/>
        </authorList>
    </citation>
    <scope>NUCLEOTIDE SEQUENCE</scope>
    <source>
        <tissue evidence="2">Salivary glands</tissue>
    </source>
</reference>
<dbReference type="EMBL" id="GGFK01015804">
    <property type="protein sequence ID" value="MBW49125.1"/>
    <property type="molecule type" value="Transcribed_RNA"/>
</dbReference>
<feature type="chain" id="PRO_5014888928" evidence="1">
    <location>
        <begin position="22"/>
        <end position="69"/>
    </location>
</feature>
<accession>A0A2M4B7T7</accession>
<proteinExistence type="predicted"/>
<evidence type="ECO:0000313" key="2">
    <source>
        <dbReference type="EMBL" id="MBW49125.1"/>
    </source>
</evidence>
<keyword evidence="1" id="KW-0732">Signal</keyword>
<sequence>MADCWLAAGMLAYVCFHYAAASYHATDKQQQTYNPSTSSSAQSDLLLPFCSLIYRDKTPFPLQFAGLAF</sequence>
<feature type="signal peptide" evidence="1">
    <location>
        <begin position="1"/>
        <end position="21"/>
    </location>
</feature>
<protein>
    <submittedName>
        <fullName evidence="2">Putative secreted protein</fullName>
    </submittedName>
</protein>
<organism evidence="2">
    <name type="scientific">Anopheles triannulatus</name>
    <dbReference type="NCBI Taxonomy" id="58253"/>
    <lineage>
        <taxon>Eukaryota</taxon>
        <taxon>Metazoa</taxon>
        <taxon>Ecdysozoa</taxon>
        <taxon>Arthropoda</taxon>
        <taxon>Hexapoda</taxon>
        <taxon>Insecta</taxon>
        <taxon>Pterygota</taxon>
        <taxon>Neoptera</taxon>
        <taxon>Endopterygota</taxon>
        <taxon>Diptera</taxon>
        <taxon>Nematocera</taxon>
        <taxon>Culicoidea</taxon>
        <taxon>Culicidae</taxon>
        <taxon>Anophelinae</taxon>
        <taxon>Anopheles</taxon>
    </lineage>
</organism>
<name>A0A2M4B7T7_9DIPT</name>
<dbReference type="AlphaFoldDB" id="A0A2M4B7T7"/>